<dbReference type="HOGENOM" id="CLU_3152072_0_0_7"/>
<feature type="compositionally biased region" description="Basic and acidic residues" evidence="1">
    <location>
        <begin position="39"/>
        <end position="48"/>
    </location>
</feature>
<evidence type="ECO:0000313" key="3">
    <source>
        <dbReference type="Proteomes" id="UP000003676"/>
    </source>
</evidence>
<comment type="caution">
    <text evidence="2">The sequence shown here is derived from an EMBL/GenBank/DDBJ whole genome shotgun (WGS) entry which is preliminary data.</text>
</comment>
<protein>
    <submittedName>
        <fullName evidence="2">Uncharacterized protein</fullName>
    </submittedName>
</protein>
<sequence length="48" mass="5360">MTMDLRFSKQLTIFDIAPKKAGIQESWGRPKAKKKGARGAREKGAAER</sequence>
<proteinExistence type="predicted"/>
<evidence type="ECO:0000256" key="1">
    <source>
        <dbReference type="SAM" id="MobiDB-lite"/>
    </source>
</evidence>
<evidence type="ECO:0000313" key="2">
    <source>
        <dbReference type="EMBL" id="EEB32175.1"/>
    </source>
</evidence>
<accession>B6WXT7</accession>
<gene>
    <name evidence="2" type="ORF">DESPIG_02917</name>
</gene>
<dbReference type="Proteomes" id="UP000003676">
    <property type="component" value="Unassembled WGS sequence"/>
</dbReference>
<feature type="region of interest" description="Disordered" evidence="1">
    <location>
        <begin position="22"/>
        <end position="48"/>
    </location>
</feature>
<organism evidence="2 3">
    <name type="scientific">Desulfovibrio piger ATCC 29098</name>
    <dbReference type="NCBI Taxonomy" id="411464"/>
    <lineage>
        <taxon>Bacteria</taxon>
        <taxon>Pseudomonadati</taxon>
        <taxon>Thermodesulfobacteriota</taxon>
        <taxon>Desulfovibrionia</taxon>
        <taxon>Desulfovibrionales</taxon>
        <taxon>Desulfovibrionaceae</taxon>
        <taxon>Desulfovibrio</taxon>
    </lineage>
</organism>
<reference evidence="2 3" key="1">
    <citation type="submission" date="2008-10" db="EMBL/GenBank/DDBJ databases">
        <title>Draft genome sequence of Desulvovibrio piger (ATCC 29098).</title>
        <authorList>
            <person name="Sudarsanam P."/>
            <person name="Ley R."/>
            <person name="Guruge J."/>
            <person name="Turnbaugh P.J."/>
            <person name="Mahowald M."/>
            <person name="Liep D."/>
            <person name="Gordon J."/>
        </authorList>
    </citation>
    <scope>NUCLEOTIDE SEQUENCE [LARGE SCALE GENOMIC DNA]</scope>
    <source>
        <strain evidence="2 3">ATCC 29098</strain>
    </source>
</reference>
<reference evidence="2 3" key="2">
    <citation type="submission" date="2008-10" db="EMBL/GenBank/DDBJ databases">
        <authorList>
            <person name="Fulton L."/>
            <person name="Clifton S."/>
            <person name="Fulton B."/>
            <person name="Xu J."/>
            <person name="Minx P."/>
            <person name="Pepin K.H."/>
            <person name="Johnson M."/>
            <person name="Bhonagiri V."/>
            <person name="Nash W.E."/>
            <person name="Mardis E.R."/>
            <person name="Wilson R.K."/>
        </authorList>
    </citation>
    <scope>NUCLEOTIDE SEQUENCE [LARGE SCALE GENOMIC DNA]</scope>
    <source>
        <strain evidence="2 3">ATCC 29098</strain>
    </source>
</reference>
<dbReference type="EMBL" id="ABXU01000084">
    <property type="protein sequence ID" value="EEB32175.1"/>
    <property type="molecule type" value="Genomic_DNA"/>
</dbReference>
<dbReference type="AlphaFoldDB" id="B6WXT7"/>
<name>B6WXT7_9BACT</name>